<dbReference type="PANTHER" id="PTHR43752:SF2">
    <property type="entry name" value="BNR_ASP-BOX REPEAT FAMILY PROTEIN"/>
    <property type="match status" value="1"/>
</dbReference>
<dbReference type="CDD" id="cd15482">
    <property type="entry name" value="Sialidase_non-viral"/>
    <property type="match status" value="1"/>
</dbReference>
<accession>A0A382F9G1</accession>
<dbReference type="SUPFAM" id="SSF50939">
    <property type="entry name" value="Sialidases"/>
    <property type="match status" value="1"/>
</dbReference>
<feature type="non-terminal residue" evidence="2">
    <location>
        <position position="1"/>
    </location>
</feature>
<protein>
    <recommendedName>
        <fullName evidence="1">Sialidase domain-containing protein</fullName>
    </recommendedName>
</protein>
<dbReference type="Pfam" id="PF13088">
    <property type="entry name" value="BNR_2"/>
    <property type="match status" value="1"/>
</dbReference>
<dbReference type="PANTHER" id="PTHR43752">
    <property type="entry name" value="BNR/ASP-BOX REPEAT FAMILY PROTEIN"/>
    <property type="match status" value="1"/>
</dbReference>
<dbReference type="InterPro" id="IPR011040">
    <property type="entry name" value="Sialidase"/>
</dbReference>
<evidence type="ECO:0000259" key="1">
    <source>
        <dbReference type="Pfam" id="PF13088"/>
    </source>
</evidence>
<proteinExistence type="predicted"/>
<dbReference type="Gene3D" id="2.120.10.10">
    <property type="match status" value="1"/>
</dbReference>
<evidence type="ECO:0000313" key="2">
    <source>
        <dbReference type="EMBL" id="SVB58717.1"/>
    </source>
</evidence>
<sequence length="407" mass="45587">VKPFTLFPALVLTGFLAASGILMSAEPAVILKLPGTNGDPGKIRYDLLPTLKGEHAIISKVTFNETAHGVAQPLPNHMRFELHNYLAYFAGRFWCIWSDGPKIEDWPTQEIRFATSKDALNWKLGGSVTGTPKAPYAYIARGLWIREGRLLALAAHYKGKGAFGVDKELVLRAFAWNESVQRWESAGKLYDNAINNFPPQRLPAGEWILTRRDARFNVSVLIGGLKRLDDWQEFPVVGVGEVKGFRPDEPIFWALPNGTLNALYRDNSGSRRLFHSVSTNGGKKWGRPVISNFPNATSKLFSLQTSNKLRLLILNANPEVGRRELHLAMSYDGKTFTRMARLDIPSSPIHHSIDSPGMRARFRTGISNLQYPHAIERAGHLYLAFSRNKLQTELFRVPLKSIEALGF</sequence>
<organism evidence="2">
    <name type="scientific">marine metagenome</name>
    <dbReference type="NCBI Taxonomy" id="408172"/>
    <lineage>
        <taxon>unclassified sequences</taxon>
        <taxon>metagenomes</taxon>
        <taxon>ecological metagenomes</taxon>
    </lineage>
</organism>
<dbReference type="AlphaFoldDB" id="A0A382F9G1"/>
<feature type="domain" description="Sialidase" evidence="1">
    <location>
        <begin position="249"/>
        <end position="377"/>
    </location>
</feature>
<dbReference type="InterPro" id="IPR036278">
    <property type="entry name" value="Sialidase_sf"/>
</dbReference>
<name>A0A382F9G1_9ZZZZ</name>
<gene>
    <name evidence="2" type="ORF">METZ01_LOCUS211571</name>
</gene>
<dbReference type="EMBL" id="UINC01048318">
    <property type="protein sequence ID" value="SVB58717.1"/>
    <property type="molecule type" value="Genomic_DNA"/>
</dbReference>
<reference evidence="2" key="1">
    <citation type="submission" date="2018-05" db="EMBL/GenBank/DDBJ databases">
        <authorList>
            <person name="Lanie J.A."/>
            <person name="Ng W.-L."/>
            <person name="Kazmierczak K.M."/>
            <person name="Andrzejewski T.M."/>
            <person name="Davidsen T.M."/>
            <person name="Wayne K.J."/>
            <person name="Tettelin H."/>
            <person name="Glass J.I."/>
            <person name="Rusch D."/>
            <person name="Podicherti R."/>
            <person name="Tsui H.-C.T."/>
            <person name="Winkler M.E."/>
        </authorList>
    </citation>
    <scope>NUCLEOTIDE SEQUENCE</scope>
</reference>